<gene>
    <name evidence="4" type="ORF">CF394_01870</name>
</gene>
<dbReference type="InterPro" id="IPR020568">
    <property type="entry name" value="Ribosomal_Su5_D2-typ_SF"/>
</dbReference>
<feature type="active site" evidence="1">
    <location>
        <position position="232"/>
    </location>
</feature>
<dbReference type="Pfam" id="PF13180">
    <property type="entry name" value="PDZ_2"/>
    <property type="match status" value="1"/>
</dbReference>
<dbReference type="InterPro" id="IPR014721">
    <property type="entry name" value="Ribsml_uS5_D2-typ_fold_subgr"/>
</dbReference>
<evidence type="ECO:0000259" key="2">
    <source>
        <dbReference type="PROSITE" id="PS50106"/>
    </source>
</evidence>
<dbReference type="GO" id="GO:0006508">
    <property type="term" value="P:proteolysis"/>
    <property type="evidence" value="ECO:0007669"/>
    <property type="project" value="UniProtKB-KW"/>
</dbReference>
<protein>
    <recommendedName>
        <fullName evidence="1">endopeptidase La</fullName>
        <ecNumber evidence="1">3.4.21.53</ecNumber>
    </recommendedName>
</protein>
<evidence type="ECO:0000313" key="5">
    <source>
        <dbReference type="Proteomes" id="UP000217065"/>
    </source>
</evidence>
<dbReference type="SUPFAM" id="SSF50156">
    <property type="entry name" value="PDZ domain-like"/>
    <property type="match status" value="1"/>
</dbReference>
<dbReference type="InterPro" id="IPR001478">
    <property type="entry name" value="PDZ"/>
</dbReference>
<dbReference type="SUPFAM" id="SSF54211">
    <property type="entry name" value="Ribosomal protein S5 domain 2-like"/>
    <property type="match status" value="1"/>
</dbReference>
<feature type="domain" description="PDZ" evidence="2">
    <location>
        <begin position="98"/>
        <end position="184"/>
    </location>
</feature>
<dbReference type="NCBIfam" id="NF041438">
    <property type="entry name" value="SepM_fam_S16"/>
    <property type="match status" value="1"/>
</dbReference>
<dbReference type="Gene3D" id="2.30.42.10">
    <property type="match status" value="1"/>
</dbReference>
<dbReference type="InterPro" id="IPR027065">
    <property type="entry name" value="Lon_Prtase"/>
</dbReference>
<organism evidence="4 5">
    <name type="scientific">Tetzosporium hominis</name>
    <dbReference type="NCBI Taxonomy" id="2020506"/>
    <lineage>
        <taxon>Bacteria</taxon>
        <taxon>Bacillati</taxon>
        <taxon>Bacillota</taxon>
        <taxon>Bacilli</taxon>
        <taxon>Bacillales</taxon>
        <taxon>Caryophanaceae</taxon>
        <taxon>Tetzosporium</taxon>
    </lineage>
</organism>
<reference evidence="4 5" key="1">
    <citation type="submission" date="2017-07" db="EMBL/GenBank/DDBJ databases">
        <title>Tetzosporium hominis gen.nov. sp.nov.</title>
        <authorList>
            <person name="Tetz G."/>
            <person name="Tetz V."/>
        </authorList>
    </citation>
    <scope>NUCLEOTIDE SEQUENCE [LARGE SCALE GENOMIC DNA]</scope>
    <source>
        <strain evidence="4 5">VT-49</strain>
    </source>
</reference>
<dbReference type="PROSITE" id="PS50106">
    <property type="entry name" value="PDZ"/>
    <property type="match status" value="1"/>
</dbReference>
<dbReference type="AlphaFoldDB" id="A0A264W6J7"/>
<dbReference type="PROSITE" id="PS51786">
    <property type="entry name" value="LON_PROTEOLYTIC"/>
    <property type="match status" value="1"/>
</dbReference>
<dbReference type="InterPro" id="IPR036034">
    <property type="entry name" value="PDZ_sf"/>
</dbReference>
<dbReference type="PANTHER" id="PTHR10046">
    <property type="entry name" value="ATP DEPENDENT LON PROTEASE FAMILY MEMBER"/>
    <property type="match status" value="1"/>
</dbReference>
<feature type="active site" evidence="1">
    <location>
        <position position="277"/>
    </location>
</feature>
<sequence>MMKKWRGPLLLLAILLFLFYPLDYYISKPGGAYELSPIVQVENQDSGDEGELRLLTIALSKATPATYLYQRLKDPEHLMEANQIRREDEDDEAYEVRQLKLMSNSQLNAIKVAYEKTGEPYELINNGLFIYSVVKGSPADGKLRPGDRIVAINGNGDVSEATLQEFILTKEVGDTIDLTVQRDGETREEQITLGSIEEIPDRPAVGISYQQDQQITTERDVSFESEEIGGPSAGLMFTLEIMNQLLEEDMTKGYKIAGTGEILEDGKVGRIGGIDLKVVAASDANVDFMFAPDDTIDPEILKQNPDLVSNYQLAVDTKEKLGLDLDIIPVKTIDDALDYLEKLPPKS</sequence>
<dbReference type="InterPro" id="IPR008269">
    <property type="entry name" value="Lon_proteolytic"/>
</dbReference>
<name>A0A264W6J7_9BACL</name>
<dbReference type="Pfam" id="PF05362">
    <property type="entry name" value="Lon_C"/>
    <property type="match status" value="1"/>
</dbReference>
<proteinExistence type="inferred from homology"/>
<dbReference type="GO" id="GO:0005524">
    <property type="term" value="F:ATP binding"/>
    <property type="evidence" value="ECO:0007669"/>
    <property type="project" value="InterPro"/>
</dbReference>
<comment type="caution">
    <text evidence="4">The sequence shown here is derived from an EMBL/GenBank/DDBJ whole genome shotgun (WGS) entry which is preliminary data.</text>
</comment>
<keyword evidence="1" id="KW-0378">Hydrolase</keyword>
<evidence type="ECO:0000259" key="3">
    <source>
        <dbReference type="PROSITE" id="PS51786"/>
    </source>
</evidence>
<dbReference type="EC" id="3.4.21.53" evidence="1"/>
<dbReference type="GO" id="GO:0030163">
    <property type="term" value="P:protein catabolic process"/>
    <property type="evidence" value="ECO:0007669"/>
    <property type="project" value="InterPro"/>
</dbReference>
<dbReference type="GO" id="GO:0004176">
    <property type="term" value="F:ATP-dependent peptidase activity"/>
    <property type="evidence" value="ECO:0007669"/>
    <property type="project" value="UniProtKB-UniRule"/>
</dbReference>
<dbReference type="Proteomes" id="UP000217065">
    <property type="component" value="Unassembled WGS sequence"/>
</dbReference>
<dbReference type="GO" id="GO:0004252">
    <property type="term" value="F:serine-type endopeptidase activity"/>
    <property type="evidence" value="ECO:0007669"/>
    <property type="project" value="UniProtKB-UniRule"/>
</dbReference>
<dbReference type="EMBL" id="NOKQ01000134">
    <property type="protein sequence ID" value="OZS79189.1"/>
    <property type="molecule type" value="Genomic_DNA"/>
</dbReference>
<evidence type="ECO:0000313" key="4">
    <source>
        <dbReference type="EMBL" id="OZS79189.1"/>
    </source>
</evidence>
<keyword evidence="1" id="KW-0720">Serine protease</keyword>
<keyword evidence="5" id="KW-1185">Reference proteome</keyword>
<dbReference type="OrthoDB" id="2356897at2"/>
<dbReference type="Gene3D" id="3.30.230.10">
    <property type="match status" value="1"/>
</dbReference>
<feature type="domain" description="Lon proteolytic" evidence="3">
    <location>
        <begin position="225"/>
        <end position="343"/>
    </location>
</feature>
<comment type="similarity">
    <text evidence="1">Belongs to the peptidase S16 family.</text>
</comment>
<evidence type="ECO:0000256" key="1">
    <source>
        <dbReference type="PROSITE-ProRule" id="PRU01122"/>
    </source>
</evidence>
<keyword evidence="1" id="KW-0645">Protease</keyword>
<comment type="catalytic activity">
    <reaction evidence="1">
        <text>Hydrolysis of proteins in presence of ATP.</text>
        <dbReference type="EC" id="3.4.21.53"/>
    </reaction>
</comment>
<dbReference type="SMART" id="SM00228">
    <property type="entry name" value="PDZ"/>
    <property type="match status" value="1"/>
</dbReference>
<dbReference type="RefSeq" id="WP_094941568.1">
    <property type="nucleotide sequence ID" value="NZ_NOKQ01000134.1"/>
</dbReference>
<accession>A0A264W6J7</accession>